<evidence type="ECO:0000313" key="1">
    <source>
        <dbReference type="EMBL" id="EGI16301.1"/>
    </source>
</evidence>
<dbReference type="Proteomes" id="UP000004710">
    <property type="component" value="Unassembled WGS sequence"/>
</dbReference>
<protein>
    <submittedName>
        <fullName evidence="1">Uncharacterized protein</fullName>
    </submittedName>
</protein>
<gene>
    <name evidence="1" type="ORF">ECIG_04693</name>
</gene>
<dbReference type="AlphaFoldDB" id="F4SY54"/>
<dbReference type="EMBL" id="GL883905">
    <property type="protein sequence ID" value="EGI16301.1"/>
    <property type="molecule type" value="Genomic_DNA"/>
</dbReference>
<evidence type="ECO:0000313" key="2">
    <source>
        <dbReference type="Proteomes" id="UP000004710"/>
    </source>
</evidence>
<sequence length="322" mass="36317">MNIKVNNANVSSLWQIPKAIKSGISSNFTSMVTNVNQSLPKPEQNVSLFSKPSFFGVKDGFVKLFENHNEGKNKELYEDLDNYLTVPPIELSKMDLYERTFSSTSTGITISWVQTSPAFIPSENEKVPCGMQVSKQFIADINRGNYIIEFPGPRDNKIEIDNNMPIEEKINQILIGAFGEHHIKQISEIANQAHMADFAAVAAAMKKDDYVVLAEDTPPQYIIKKQEDGSYAITSSKTFNVKNIFDGETVEGLTITMTRTNTLRPDVKDNTQLLSGTKEEKEGMKFRIQYVKNNTPTTSKIKHYFWQKLRNICNSSVHGRTS</sequence>
<accession>F4SY54</accession>
<organism evidence="1 2">
    <name type="scientific">Escherichia coli M605</name>
    <dbReference type="NCBI Taxonomy" id="656417"/>
    <lineage>
        <taxon>Bacteria</taxon>
        <taxon>Pseudomonadati</taxon>
        <taxon>Pseudomonadota</taxon>
        <taxon>Gammaproteobacteria</taxon>
        <taxon>Enterobacterales</taxon>
        <taxon>Enterobacteriaceae</taxon>
        <taxon>Escherichia</taxon>
    </lineage>
</organism>
<proteinExistence type="predicted"/>
<reference evidence="1 2" key="1">
    <citation type="submission" date="2010-01" db="EMBL/GenBank/DDBJ databases">
        <title>The Genome Sequence of Escherichia coli M605.</title>
        <authorList>
            <consortium name="The Broad Institute Genome Sequencing Platform"/>
            <consortium name="The Broad Institute Genome Sequencing Center for Infectious Disease"/>
            <person name="Feldgarden M."/>
            <person name="Gordon D.M."/>
            <person name="Johnson J.R."/>
            <person name="Johnston B.D."/>
            <person name="Young S."/>
            <person name="Zeng Q."/>
            <person name="Koehrsen M."/>
            <person name="Alvarado L."/>
            <person name="Berlin A.M."/>
            <person name="Borenstein D."/>
            <person name="Chapman S.B."/>
            <person name="Chen Z."/>
            <person name="Engels R."/>
            <person name="Freedman E."/>
            <person name="Gellesch M."/>
            <person name="Goldberg J."/>
            <person name="Griggs A."/>
            <person name="Gujja S."/>
            <person name="Heilman E.R."/>
            <person name="Heiman D.I."/>
            <person name="Hepburn T.A."/>
            <person name="Howarth C."/>
            <person name="Jen D."/>
            <person name="Larson L."/>
            <person name="Lewis B."/>
            <person name="Mehta T."/>
            <person name="Park D."/>
            <person name="Pearson M."/>
            <person name="Richards J."/>
            <person name="Roberts A."/>
            <person name="Saif S."/>
            <person name="Shea T.D."/>
            <person name="Shenoy N."/>
            <person name="Sisk P."/>
            <person name="Stolte C."/>
            <person name="Sykes S.N."/>
            <person name="Walk T."/>
            <person name="White J."/>
            <person name="Yandava C."/>
            <person name="Haas B."/>
            <person name="Henn M.R."/>
            <person name="Nusbaum C."/>
            <person name="Birren B."/>
        </authorList>
    </citation>
    <scope>NUCLEOTIDE SEQUENCE [LARGE SCALE GENOMIC DNA]</scope>
    <source>
        <strain evidence="1 2">M605</strain>
    </source>
</reference>
<dbReference type="RefSeq" id="WP_001022839.1">
    <property type="nucleotide sequence ID" value="NZ_GL883905.1"/>
</dbReference>
<dbReference type="HOGENOM" id="CLU_862611_0_0_6"/>
<name>F4SY54_ECOLX</name>